<comment type="caution">
    <text evidence="2">The sequence shown here is derived from an EMBL/GenBank/DDBJ whole genome shotgun (WGS) entry which is preliminary data.</text>
</comment>
<dbReference type="AlphaFoldDB" id="A0AAD5E256"/>
<protein>
    <submittedName>
        <fullName evidence="2">Uncharacterized protein</fullName>
    </submittedName>
</protein>
<proteinExistence type="predicted"/>
<sequence>MAPPPFHIFYSYCLIDPFFFFFFYMRSFNLSCCMSTQFFLCAPPYTVIHNFVKNYLRYSC</sequence>
<dbReference type="RefSeq" id="XP_051441182.1">
    <property type="nucleotide sequence ID" value="XM_051591760.1"/>
</dbReference>
<keyword evidence="1" id="KW-0472">Membrane</keyword>
<keyword evidence="1" id="KW-1133">Transmembrane helix</keyword>
<reference evidence="2" key="1">
    <citation type="submission" date="2021-06" db="EMBL/GenBank/DDBJ databases">
        <authorList>
            <consortium name="DOE Joint Genome Institute"/>
            <person name="Mondo S.J."/>
            <person name="Amses K.R."/>
            <person name="Simmons D.R."/>
            <person name="Longcore J.E."/>
            <person name="Seto K."/>
            <person name="Alves G.H."/>
            <person name="Bonds A.E."/>
            <person name="Quandt C.A."/>
            <person name="Davis W.J."/>
            <person name="Chang Y."/>
            <person name="Letcher P.M."/>
            <person name="Powell M.J."/>
            <person name="Kuo A."/>
            <person name="Labutti K."/>
            <person name="Pangilinan J."/>
            <person name="Andreopoulos W."/>
            <person name="Tritt A."/>
            <person name="Riley R."/>
            <person name="Hundley H."/>
            <person name="Johnson J."/>
            <person name="Lipzen A."/>
            <person name="Barry K."/>
            <person name="Berbee M.L."/>
            <person name="Buchler N.E."/>
            <person name="Grigoriev I.V."/>
            <person name="Spatafora J.W."/>
            <person name="Stajich J.E."/>
            <person name="James T.Y."/>
        </authorList>
    </citation>
    <scope>NUCLEOTIDE SEQUENCE</scope>
    <source>
        <strain evidence="2">AG</strain>
    </source>
</reference>
<evidence type="ECO:0000313" key="2">
    <source>
        <dbReference type="EMBL" id="KAI8576178.1"/>
    </source>
</evidence>
<dbReference type="EMBL" id="MU620960">
    <property type="protein sequence ID" value="KAI8576178.1"/>
    <property type="molecule type" value="Genomic_DNA"/>
</dbReference>
<dbReference type="Proteomes" id="UP001206595">
    <property type="component" value="Unassembled WGS sequence"/>
</dbReference>
<feature type="transmembrane region" description="Helical" evidence="1">
    <location>
        <begin position="6"/>
        <end position="25"/>
    </location>
</feature>
<gene>
    <name evidence="2" type="ORF">K450DRAFT_257998</name>
</gene>
<name>A0AAD5E256_UMBRA</name>
<reference evidence="2" key="2">
    <citation type="journal article" date="2022" name="Proc. Natl. Acad. Sci. U.S.A.">
        <title>Diploid-dominant life cycles characterize the early evolution of Fungi.</title>
        <authorList>
            <person name="Amses K.R."/>
            <person name="Simmons D.R."/>
            <person name="Longcore J.E."/>
            <person name="Mondo S.J."/>
            <person name="Seto K."/>
            <person name="Jeronimo G.H."/>
            <person name="Bonds A.E."/>
            <person name="Quandt C.A."/>
            <person name="Davis W.J."/>
            <person name="Chang Y."/>
            <person name="Federici B.A."/>
            <person name="Kuo A."/>
            <person name="LaButti K."/>
            <person name="Pangilinan J."/>
            <person name="Andreopoulos W."/>
            <person name="Tritt A."/>
            <person name="Riley R."/>
            <person name="Hundley H."/>
            <person name="Johnson J."/>
            <person name="Lipzen A."/>
            <person name="Barry K."/>
            <person name="Lang B.F."/>
            <person name="Cuomo C.A."/>
            <person name="Buchler N.E."/>
            <person name="Grigoriev I.V."/>
            <person name="Spatafora J.W."/>
            <person name="Stajich J.E."/>
            <person name="James T.Y."/>
        </authorList>
    </citation>
    <scope>NUCLEOTIDE SEQUENCE</scope>
    <source>
        <strain evidence="2">AG</strain>
    </source>
</reference>
<keyword evidence="1" id="KW-0812">Transmembrane</keyword>
<evidence type="ECO:0000313" key="3">
    <source>
        <dbReference type="Proteomes" id="UP001206595"/>
    </source>
</evidence>
<keyword evidence="3" id="KW-1185">Reference proteome</keyword>
<dbReference type="GeneID" id="75917103"/>
<accession>A0AAD5E256</accession>
<organism evidence="2 3">
    <name type="scientific">Umbelopsis ramanniana AG</name>
    <dbReference type="NCBI Taxonomy" id="1314678"/>
    <lineage>
        <taxon>Eukaryota</taxon>
        <taxon>Fungi</taxon>
        <taxon>Fungi incertae sedis</taxon>
        <taxon>Mucoromycota</taxon>
        <taxon>Mucoromycotina</taxon>
        <taxon>Umbelopsidomycetes</taxon>
        <taxon>Umbelopsidales</taxon>
        <taxon>Umbelopsidaceae</taxon>
        <taxon>Umbelopsis</taxon>
    </lineage>
</organism>
<evidence type="ECO:0000256" key="1">
    <source>
        <dbReference type="SAM" id="Phobius"/>
    </source>
</evidence>